<gene>
    <name evidence="2" type="ORF">D3H35_08735</name>
</gene>
<feature type="transmembrane region" description="Helical" evidence="1">
    <location>
        <begin position="271"/>
        <end position="292"/>
    </location>
</feature>
<evidence type="ECO:0000256" key="1">
    <source>
        <dbReference type="SAM" id="Phobius"/>
    </source>
</evidence>
<keyword evidence="1" id="KW-1133">Transmembrane helix</keyword>
<organism evidence="2 3">
    <name type="scientific">Cohnella faecalis</name>
    <dbReference type="NCBI Taxonomy" id="2315694"/>
    <lineage>
        <taxon>Bacteria</taxon>
        <taxon>Bacillati</taxon>
        <taxon>Bacillota</taxon>
        <taxon>Bacilli</taxon>
        <taxon>Bacillales</taxon>
        <taxon>Paenibacillaceae</taxon>
        <taxon>Cohnella</taxon>
    </lineage>
</organism>
<feature type="transmembrane region" description="Helical" evidence="1">
    <location>
        <begin position="189"/>
        <end position="215"/>
    </location>
</feature>
<reference evidence="2 3" key="1">
    <citation type="submission" date="2018-09" db="EMBL/GenBank/DDBJ databases">
        <title>Cohnella cavernae sp. nov., isolated from a karst cave.</title>
        <authorList>
            <person name="Zhu H."/>
        </authorList>
    </citation>
    <scope>NUCLEOTIDE SEQUENCE [LARGE SCALE GENOMIC DNA]</scope>
    <source>
        <strain evidence="2 3">K2E09-144</strain>
    </source>
</reference>
<sequence>MNTAHEHGQFRLAATRALAAVYELWMVLPLWLLAHHIEYVHVAAAGKWLALAALASALSGAASVWIRTVWKQALVSLLSAGLVGAIVSAMSDLSFFGAIPLFLAMLLGFTVGYRYGWAGWYWTGVGVFFAISSLFNIVPGWNDYSSLLMFGGVVCLAAALFASNVIHLRKVTYSSDNPRRVPVEIKRHNRFFVAGLLIGALLLAAGLGSLIVYAIKHTVVALIRWIYDLLSRRPKGMPMPEPEETPAPTPVIGEGEPLPDWSWLINLLEKITLVVGVTILALLLLWGAYYIFRNRNGFWKKWFKWLSALLRRSEKAASASGFTDEESSLFSWEEAKGRLRRSLLGRMLGRKEPSYENLPDNRERARFLYRKWLRDRIGEGYGAKRHLTPEETLADAQVWRASKDKRKKAEPDSNAERQLVDVYYRARYSQEEPSDEELALARSKRSGA</sequence>
<feature type="transmembrane region" description="Helical" evidence="1">
    <location>
        <begin position="147"/>
        <end position="168"/>
    </location>
</feature>
<feature type="transmembrane region" description="Helical" evidence="1">
    <location>
        <begin position="73"/>
        <end position="89"/>
    </location>
</feature>
<dbReference type="OrthoDB" id="2663086at2"/>
<keyword evidence="1" id="KW-0472">Membrane</keyword>
<feature type="transmembrane region" description="Helical" evidence="1">
    <location>
        <begin position="120"/>
        <end position="141"/>
    </location>
</feature>
<accession>A0A398CS29</accession>
<feature type="transmembrane region" description="Helical" evidence="1">
    <location>
        <begin position="95"/>
        <end position="113"/>
    </location>
</feature>
<feature type="transmembrane region" description="Helical" evidence="1">
    <location>
        <begin position="45"/>
        <end position="66"/>
    </location>
</feature>
<evidence type="ECO:0000313" key="2">
    <source>
        <dbReference type="EMBL" id="RIE04029.1"/>
    </source>
</evidence>
<name>A0A398CS29_9BACL</name>
<dbReference type="RefSeq" id="WP_119148705.1">
    <property type="nucleotide sequence ID" value="NZ_JBHSOV010000038.1"/>
</dbReference>
<proteinExistence type="predicted"/>
<feature type="transmembrane region" description="Helical" evidence="1">
    <location>
        <begin position="12"/>
        <end position="33"/>
    </location>
</feature>
<dbReference type="EMBL" id="QXJM01000029">
    <property type="protein sequence ID" value="RIE04029.1"/>
    <property type="molecule type" value="Genomic_DNA"/>
</dbReference>
<evidence type="ECO:0008006" key="4">
    <source>
        <dbReference type="Google" id="ProtNLM"/>
    </source>
</evidence>
<dbReference type="Proteomes" id="UP000266340">
    <property type="component" value="Unassembled WGS sequence"/>
</dbReference>
<keyword evidence="3" id="KW-1185">Reference proteome</keyword>
<evidence type="ECO:0000313" key="3">
    <source>
        <dbReference type="Proteomes" id="UP000266340"/>
    </source>
</evidence>
<comment type="caution">
    <text evidence="2">The sequence shown here is derived from an EMBL/GenBank/DDBJ whole genome shotgun (WGS) entry which is preliminary data.</text>
</comment>
<dbReference type="AlphaFoldDB" id="A0A398CS29"/>
<protein>
    <recommendedName>
        <fullName evidence="4">DUF4129 domain-containing protein</fullName>
    </recommendedName>
</protein>
<keyword evidence="1" id="KW-0812">Transmembrane</keyword>